<organism evidence="7 8">
    <name type="scientific">Paenibacillus contaminans</name>
    <dbReference type="NCBI Taxonomy" id="450362"/>
    <lineage>
        <taxon>Bacteria</taxon>
        <taxon>Bacillati</taxon>
        <taxon>Bacillota</taxon>
        <taxon>Bacilli</taxon>
        <taxon>Bacillales</taxon>
        <taxon>Paenibacillaceae</taxon>
        <taxon>Paenibacillus</taxon>
    </lineage>
</organism>
<dbReference type="EMBL" id="QMFB01000006">
    <property type="protein sequence ID" value="RAV21046.1"/>
    <property type="molecule type" value="Genomic_DNA"/>
</dbReference>
<gene>
    <name evidence="7" type="ORF">DQG23_13260</name>
</gene>
<protein>
    <submittedName>
        <fullName evidence="7">Carbohydrate ABC transporter substrate-binding protein</fullName>
    </submittedName>
</protein>
<evidence type="ECO:0000313" key="7">
    <source>
        <dbReference type="EMBL" id="RAV21046.1"/>
    </source>
</evidence>
<dbReference type="PANTHER" id="PTHR43649">
    <property type="entry name" value="ARABINOSE-BINDING PROTEIN-RELATED"/>
    <property type="match status" value="1"/>
</dbReference>
<dbReference type="InterPro" id="IPR022387">
    <property type="entry name" value="Bind_CPR0540"/>
</dbReference>
<dbReference type="PROSITE" id="PS51257">
    <property type="entry name" value="PROKAR_LIPOPROTEIN"/>
    <property type="match status" value="1"/>
</dbReference>
<evidence type="ECO:0000256" key="2">
    <source>
        <dbReference type="ARBA" id="ARBA00008520"/>
    </source>
</evidence>
<proteinExistence type="inferred from homology"/>
<keyword evidence="3" id="KW-0813">Transport</keyword>
<dbReference type="GO" id="GO:0030313">
    <property type="term" value="C:cell envelope"/>
    <property type="evidence" value="ECO:0007669"/>
    <property type="project" value="UniProtKB-SubCell"/>
</dbReference>
<dbReference type="OrthoDB" id="94797at2"/>
<accession>A0A329MNZ8</accession>
<dbReference type="InterPro" id="IPR006059">
    <property type="entry name" value="SBP"/>
</dbReference>
<feature type="region of interest" description="Disordered" evidence="5">
    <location>
        <begin position="30"/>
        <end position="50"/>
    </location>
</feature>
<keyword evidence="4 6" id="KW-0732">Signal</keyword>
<sequence length="466" mass="51975">MRFVQKKLSILCAAAMMTALLAACGGSQTERPAGGAASEKPNPEATGDKQQFENKELNIAVFEGGYGKAYWEEVVRRFEADYPGVKVNMTANPKIMDIIKPQLVAGNPPDFVYSNGADAGGVFQALINEKGFLDITDVFEGKALGEDVPLKDKLMDGILDHAKPLGDGKIYFGPANLGVQGLWYNKNYFDGKGWKAPETWDEFFALGDVAKKDGRALFTYQGIYPSYNISVLMPMIASAGGLNAIQNYDENAWKSDAVRKTFEIFEKIAQNDYLLKGTVALNHTQSQTEFLKGNALFIPNGTWFEGEMKDAPREDGFEYGFMAPPVFKKGDQRYAYGNVEYFFIPKKAKNPQLAKEFIRYQYKTDMVKLNAEKSSGIMPVKNAVEVVKEYIPVSAYNAFKVFDTGTQLLMPKFKLAEGVKVEVNMAEEIYNPLSSIMNKKITVDEWMERVEKASTKYREAYAKAGK</sequence>
<evidence type="ECO:0000256" key="6">
    <source>
        <dbReference type="SAM" id="SignalP"/>
    </source>
</evidence>
<comment type="caution">
    <text evidence="7">The sequence shown here is derived from an EMBL/GenBank/DDBJ whole genome shotgun (WGS) entry which is preliminary data.</text>
</comment>
<keyword evidence="8" id="KW-1185">Reference proteome</keyword>
<name>A0A329MNZ8_9BACL</name>
<evidence type="ECO:0000256" key="3">
    <source>
        <dbReference type="ARBA" id="ARBA00022448"/>
    </source>
</evidence>
<reference evidence="7 8" key="1">
    <citation type="journal article" date="2009" name="Int. J. Syst. Evol. Microbiol.">
        <title>Paenibacillus contaminans sp. nov., isolated from a contaminated laboratory plate.</title>
        <authorList>
            <person name="Chou J.H."/>
            <person name="Lee J.H."/>
            <person name="Lin M.C."/>
            <person name="Chang P.S."/>
            <person name="Arun A.B."/>
            <person name="Young C.C."/>
            <person name="Chen W.M."/>
        </authorList>
    </citation>
    <scope>NUCLEOTIDE SEQUENCE [LARGE SCALE GENOMIC DNA]</scope>
    <source>
        <strain evidence="7 8">CKOBP-6</strain>
    </source>
</reference>
<dbReference type="RefSeq" id="WP_113031326.1">
    <property type="nucleotide sequence ID" value="NZ_QMFB01000006.1"/>
</dbReference>
<evidence type="ECO:0000256" key="4">
    <source>
        <dbReference type="ARBA" id="ARBA00022729"/>
    </source>
</evidence>
<dbReference type="SUPFAM" id="SSF53850">
    <property type="entry name" value="Periplasmic binding protein-like II"/>
    <property type="match status" value="1"/>
</dbReference>
<evidence type="ECO:0000256" key="5">
    <source>
        <dbReference type="SAM" id="MobiDB-lite"/>
    </source>
</evidence>
<dbReference type="NCBIfam" id="TIGR03850">
    <property type="entry name" value="bind_CPR_0540"/>
    <property type="match status" value="1"/>
</dbReference>
<feature type="chain" id="PRO_5016276523" evidence="6">
    <location>
        <begin position="23"/>
        <end position="466"/>
    </location>
</feature>
<evidence type="ECO:0000256" key="1">
    <source>
        <dbReference type="ARBA" id="ARBA00004196"/>
    </source>
</evidence>
<dbReference type="Pfam" id="PF01547">
    <property type="entry name" value="SBP_bac_1"/>
    <property type="match status" value="1"/>
</dbReference>
<comment type="similarity">
    <text evidence="2">Belongs to the bacterial solute-binding protein 1 family.</text>
</comment>
<dbReference type="InterPro" id="IPR050490">
    <property type="entry name" value="Bact_solute-bd_prot1"/>
</dbReference>
<dbReference type="Gene3D" id="3.40.190.10">
    <property type="entry name" value="Periplasmic binding protein-like II"/>
    <property type="match status" value="1"/>
</dbReference>
<dbReference type="AlphaFoldDB" id="A0A329MNZ8"/>
<dbReference type="Proteomes" id="UP000250369">
    <property type="component" value="Unassembled WGS sequence"/>
</dbReference>
<evidence type="ECO:0000313" key="8">
    <source>
        <dbReference type="Proteomes" id="UP000250369"/>
    </source>
</evidence>
<comment type="subcellular location">
    <subcellularLocation>
        <location evidence="1">Cell envelope</location>
    </subcellularLocation>
</comment>
<feature type="signal peptide" evidence="6">
    <location>
        <begin position="1"/>
        <end position="22"/>
    </location>
</feature>
<dbReference type="PANTHER" id="PTHR43649:SF31">
    <property type="entry name" value="SN-GLYCEROL-3-PHOSPHATE-BINDING PERIPLASMIC PROTEIN UGPB"/>
    <property type="match status" value="1"/>
</dbReference>